<keyword evidence="9" id="KW-1185">Reference proteome</keyword>
<keyword evidence="4" id="KW-1003">Cell membrane</keyword>
<evidence type="ECO:0000256" key="3">
    <source>
        <dbReference type="ARBA" id="ARBA00022448"/>
    </source>
</evidence>
<sequence>MGGKNLIKSNRKVILEGMRDGIPIGLGYLAVSFSLGIAAKTAGLNAFQSFLASLLCNASAGEYSGFTVIAADSSYFVIALATLVANARYLLMSCALSQRISKDTSIIHRLLLGFFVTDEFFGISISRSGKLNPFYTYGAILIGCPCWAFGSMLGTIAGNLLPLRIVSALSVALFGMFLAIIVPPSRKNKTLLGIVLVSFAASFAFAYLPVINQIDEGTRTIILTIVISAAAALLFPVKEEEENENVA</sequence>
<reference evidence="8" key="1">
    <citation type="journal article" date="2018" name="Environ. Microbiol.">
        <title>Sporulation capability and amylosome conservation among diverse human colonic and rumen isolates of the keystone starch-degrader Ruminococcus bromii.</title>
        <authorList>
            <person name="Mukhopadhya I."/>
            <person name="Morais S."/>
            <person name="Laverde-Gomez J."/>
            <person name="Sheridan P.O."/>
            <person name="Walker A.W."/>
            <person name="Kelly W."/>
            <person name="Klieve A.V."/>
            <person name="Ouwerkerk D."/>
            <person name="Duncan S.H."/>
            <person name="Louis P."/>
            <person name="Koropatkin N."/>
            <person name="Cockburn D."/>
            <person name="Kibler R."/>
            <person name="Cooper P.J."/>
            <person name="Sandoval C."/>
            <person name="Crost E."/>
            <person name="Juge N."/>
            <person name="Bayer E.A."/>
            <person name="Flint H.J."/>
        </authorList>
    </citation>
    <scope>NUCLEOTIDE SEQUENCE [LARGE SCALE GENOMIC DNA]</scope>
    <source>
        <strain evidence="8">ATCC 27255</strain>
    </source>
</reference>
<comment type="caution">
    <text evidence="8">The sequence shown here is derived from an EMBL/GenBank/DDBJ whole genome shotgun (WGS) entry which is preliminary data.</text>
</comment>
<dbReference type="GO" id="GO:1903785">
    <property type="term" value="P:L-valine transmembrane transport"/>
    <property type="evidence" value="ECO:0007669"/>
    <property type="project" value="TreeGrafter"/>
</dbReference>
<evidence type="ECO:0000313" key="9">
    <source>
        <dbReference type="Proteomes" id="UP000233425"/>
    </source>
</evidence>
<dbReference type="AlphaFoldDB" id="A0A2N0UKZ9"/>
<comment type="subcellular location">
    <subcellularLocation>
        <location evidence="1">Cell membrane</location>
        <topology evidence="1">Multi-pass membrane protein</topology>
    </subcellularLocation>
</comment>
<dbReference type="RefSeq" id="WP_021883698.1">
    <property type="nucleotide sequence ID" value="NZ_CATVQH010000006.1"/>
</dbReference>
<dbReference type="InterPro" id="IPR011606">
    <property type="entry name" value="Brnchd-chn_aa_trnsp_permease"/>
</dbReference>
<dbReference type="Proteomes" id="UP000233425">
    <property type="component" value="Unassembled WGS sequence"/>
</dbReference>
<name>A0A2N0UKZ9_9FIRM</name>
<dbReference type="PANTHER" id="PTHR34979:SF1">
    <property type="entry name" value="INNER MEMBRANE PROTEIN YGAZ"/>
    <property type="match status" value="1"/>
</dbReference>
<dbReference type="GO" id="GO:0005886">
    <property type="term" value="C:plasma membrane"/>
    <property type="evidence" value="ECO:0007669"/>
    <property type="project" value="UniProtKB-SubCell"/>
</dbReference>
<evidence type="ECO:0000256" key="4">
    <source>
        <dbReference type="ARBA" id="ARBA00022475"/>
    </source>
</evidence>
<keyword evidence="6" id="KW-1133">Transmembrane helix</keyword>
<dbReference type="PANTHER" id="PTHR34979">
    <property type="entry name" value="INNER MEMBRANE PROTEIN YGAZ"/>
    <property type="match status" value="1"/>
</dbReference>
<evidence type="ECO:0000256" key="2">
    <source>
        <dbReference type="ARBA" id="ARBA00010735"/>
    </source>
</evidence>
<evidence type="ECO:0000256" key="1">
    <source>
        <dbReference type="ARBA" id="ARBA00004651"/>
    </source>
</evidence>
<dbReference type="EMBL" id="NNSR01000069">
    <property type="protein sequence ID" value="PKD27663.1"/>
    <property type="molecule type" value="Genomic_DNA"/>
</dbReference>
<evidence type="ECO:0000256" key="7">
    <source>
        <dbReference type="ARBA" id="ARBA00023136"/>
    </source>
</evidence>
<evidence type="ECO:0000256" key="6">
    <source>
        <dbReference type="ARBA" id="ARBA00022989"/>
    </source>
</evidence>
<organism evidence="8 9">
    <name type="scientific">Ruminococcus bromii</name>
    <dbReference type="NCBI Taxonomy" id="40518"/>
    <lineage>
        <taxon>Bacteria</taxon>
        <taxon>Bacillati</taxon>
        <taxon>Bacillota</taxon>
        <taxon>Clostridia</taxon>
        <taxon>Eubacteriales</taxon>
        <taxon>Oscillospiraceae</taxon>
        <taxon>Ruminococcus</taxon>
    </lineage>
</organism>
<evidence type="ECO:0000256" key="5">
    <source>
        <dbReference type="ARBA" id="ARBA00022692"/>
    </source>
</evidence>
<dbReference type="Pfam" id="PF03591">
    <property type="entry name" value="AzlC"/>
    <property type="match status" value="1"/>
</dbReference>
<evidence type="ECO:0000313" key="8">
    <source>
        <dbReference type="EMBL" id="PKD27663.1"/>
    </source>
</evidence>
<proteinExistence type="inferred from homology"/>
<accession>A0A2N0UKZ9</accession>
<gene>
    <name evidence="8" type="primary">ygaZ</name>
    <name evidence="8" type="ORF">RBATCC27255_01424</name>
</gene>
<comment type="similarity">
    <text evidence="2">Belongs to the AzlC family.</text>
</comment>
<keyword evidence="7" id="KW-0472">Membrane</keyword>
<keyword evidence="5" id="KW-0812">Transmembrane</keyword>
<protein>
    <submittedName>
        <fullName evidence="8">Inner membrane protein YgaZ</fullName>
    </submittedName>
</protein>
<keyword evidence="3" id="KW-0813">Transport</keyword>